<dbReference type="InterPro" id="IPR022398">
    <property type="entry name" value="Peptidase_S8_His-AS"/>
</dbReference>
<dbReference type="PANTHER" id="PTHR43806">
    <property type="entry name" value="PEPTIDASE S8"/>
    <property type="match status" value="1"/>
</dbReference>
<dbReference type="EMBL" id="CP120956">
    <property type="protein sequence ID" value="WFF83713.1"/>
    <property type="molecule type" value="Genomic_DNA"/>
</dbReference>
<feature type="domain" description="Peptidase C-terminal archaeal/bacterial" evidence="8">
    <location>
        <begin position="692"/>
        <end position="756"/>
    </location>
</feature>
<evidence type="ECO:0000313" key="10">
    <source>
        <dbReference type="EMBL" id="WFF83713.1"/>
    </source>
</evidence>
<organism evidence="10 11">
    <name type="scientific">Delftia tsuruhatensis</name>
    <dbReference type="NCBI Taxonomy" id="180282"/>
    <lineage>
        <taxon>Bacteria</taxon>
        <taxon>Pseudomonadati</taxon>
        <taxon>Pseudomonadota</taxon>
        <taxon>Betaproteobacteria</taxon>
        <taxon>Burkholderiales</taxon>
        <taxon>Comamonadaceae</taxon>
        <taxon>Delftia</taxon>
    </lineage>
</organism>
<dbReference type="InterPro" id="IPR036852">
    <property type="entry name" value="Peptidase_S8/S53_dom_sf"/>
</dbReference>
<feature type="active site" description="Charge relay system" evidence="5">
    <location>
        <position position="193"/>
    </location>
</feature>
<dbReference type="SUPFAM" id="SSF52743">
    <property type="entry name" value="Subtilisin-like"/>
    <property type="match status" value="1"/>
</dbReference>
<feature type="domain" description="Bacterial repeat" evidence="9">
    <location>
        <begin position="510"/>
        <end position="585"/>
    </location>
</feature>
<evidence type="ECO:0000259" key="7">
    <source>
        <dbReference type="Pfam" id="PF00082"/>
    </source>
</evidence>
<evidence type="ECO:0000256" key="3">
    <source>
        <dbReference type="ARBA" id="ARBA00022801"/>
    </source>
</evidence>
<keyword evidence="3 5" id="KW-0378">Hydrolase</keyword>
<evidence type="ECO:0000256" key="2">
    <source>
        <dbReference type="ARBA" id="ARBA00022670"/>
    </source>
</evidence>
<comment type="similarity">
    <text evidence="1 5 6">Belongs to the peptidase S8 family.</text>
</comment>
<dbReference type="InterPro" id="IPR050131">
    <property type="entry name" value="Peptidase_S8_subtilisin-like"/>
</dbReference>
<dbReference type="Pfam" id="PF00082">
    <property type="entry name" value="Peptidase_S8"/>
    <property type="match status" value="1"/>
</dbReference>
<dbReference type="PROSITE" id="PS00137">
    <property type="entry name" value="SUBTILASE_HIS"/>
    <property type="match status" value="1"/>
</dbReference>
<protein>
    <submittedName>
        <fullName evidence="10">S8 family serine peptidase</fullName>
    </submittedName>
</protein>
<keyword evidence="2 5" id="KW-0645">Protease</keyword>
<feature type="domain" description="Peptidase S8/S53" evidence="7">
    <location>
        <begin position="184"/>
        <end position="479"/>
    </location>
</feature>
<dbReference type="AlphaFoldDB" id="A0AAX3SUX2"/>
<evidence type="ECO:0000256" key="6">
    <source>
        <dbReference type="RuleBase" id="RU003355"/>
    </source>
</evidence>
<dbReference type="InterPro" id="IPR015500">
    <property type="entry name" value="Peptidase_S8_subtilisin-rel"/>
</dbReference>
<dbReference type="RefSeq" id="WP_128422641.1">
    <property type="nucleotide sequence ID" value="NZ_CBCSDN010000053.1"/>
</dbReference>
<gene>
    <name evidence="10" type="ORF">PYR84_13745</name>
</gene>
<dbReference type="GO" id="GO:0004252">
    <property type="term" value="F:serine-type endopeptidase activity"/>
    <property type="evidence" value="ECO:0007669"/>
    <property type="project" value="UniProtKB-UniRule"/>
</dbReference>
<feature type="active site" description="Charge relay system" evidence="5">
    <location>
        <position position="248"/>
    </location>
</feature>
<reference evidence="10" key="1">
    <citation type="submission" date="2023-03" db="EMBL/GenBank/DDBJ databases">
        <title>Synergistic degradation of erythromycin by symbiotic bacteria Ery-6A and Ery-6B and application in simulated water remediation.</title>
        <authorList>
            <person name="Xu S."/>
        </authorList>
    </citation>
    <scope>NUCLEOTIDE SEQUENCE</scope>
    <source>
        <strain evidence="10">Ery-6A</strain>
    </source>
</reference>
<dbReference type="PROSITE" id="PS51892">
    <property type="entry name" value="SUBTILASE"/>
    <property type="match status" value="1"/>
</dbReference>
<dbReference type="PROSITE" id="PS00136">
    <property type="entry name" value="SUBTILASE_ASP"/>
    <property type="match status" value="1"/>
</dbReference>
<dbReference type="Pfam" id="PF18998">
    <property type="entry name" value="Flg_new_2"/>
    <property type="match status" value="2"/>
</dbReference>
<accession>A0AAX3SUX2</accession>
<name>A0AAX3SUX2_9BURK</name>
<dbReference type="InterPro" id="IPR023828">
    <property type="entry name" value="Peptidase_S8_Ser-AS"/>
</dbReference>
<evidence type="ECO:0000256" key="4">
    <source>
        <dbReference type="ARBA" id="ARBA00022825"/>
    </source>
</evidence>
<dbReference type="Pfam" id="PF04151">
    <property type="entry name" value="PPC"/>
    <property type="match status" value="1"/>
</dbReference>
<dbReference type="Gene3D" id="2.60.120.380">
    <property type="match status" value="1"/>
</dbReference>
<feature type="active site" description="Charge relay system" evidence="5">
    <location>
        <position position="444"/>
    </location>
</feature>
<proteinExistence type="inferred from homology"/>
<dbReference type="PRINTS" id="PR00723">
    <property type="entry name" value="SUBTILISIN"/>
</dbReference>
<evidence type="ECO:0000256" key="1">
    <source>
        <dbReference type="ARBA" id="ARBA00011073"/>
    </source>
</evidence>
<dbReference type="PROSITE" id="PS00138">
    <property type="entry name" value="SUBTILASE_SER"/>
    <property type="match status" value="1"/>
</dbReference>
<feature type="domain" description="Bacterial repeat" evidence="9">
    <location>
        <begin position="619"/>
        <end position="666"/>
    </location>
</feature>
<dbReference type="GO" id="GO:0006508">
    <property type="term" value="P:proteolysis"/>
    <property type="evidence" value="ECO:0007669"/>
    <property type="project" value="UniProtKB-KW"/>
</dbReference>
<evidence type="ECO:0000259" key="8">
    <source>
        <dbReference type="Pfam" id="PF04151"/>
    </source>
</evidence>
<dbReference type="InterPro" id="IPR044060">
    <property type="entry name" value="Bacterial_rp_domain"/>
</dbReference>
<evidence type="ECO:0000259" key="9">
    <source>
        <dbReference type="Pfam" id="PF18998"/>
    </source>
</evidence>
<keyword evidence="4 5" id="KW-0720">Serine protease</keyword>
<dbReference type="Gene3D" id="3.40.50.200">
    <property type="entry name" value="Peptidase S8/S53 domain"/>
    <property type="match status" value="1"/>
</dbReference>
<evidence type="ECO:0000256" key="5">
    <source>
        <dbReference type="PROSITE-ProRule" id="PRU01240"/>
    </source>
</evidence>
<dbReference type="InterPro" id="IPR000209">
    <property type="entry name" value="Peptidase_S8/S53_dom"/>
</dbReference>
<evidence type="ECO:0000313" key="11">
    <source>
        <dbReference type="Proteomes" id="UP001219066"/>
    </source>
</evidence>
<dbReference type="Proteomes" id="UP001219066">
    <property type="component" value="Chromosome"/>
</dbReference>
<dbReference type="InterPro" id="IPR023827">
    <property type="entry name" value="Peptidase_S8_Asp-AS"/>
</dbReference>
<dbReference type="InterPro" id="IPR007280">
    <property type="entry name" value="Peptidase_C_arc/bac"/>
</dbReference>
<sequence>MNKAANKNPDGKTLAVISAKIFSAFGLALTLSLAASAQERVLLATQADTPVAQRQDASTIASLSGLQQTAVQAGSVRVIVGLRVPFSQEAWLPASAVAEQRDEIALMQSSMLRRFPSLATAPHSVDRFETIPFMGLTVTPNELADLANSPEVISIERDQLAVPNLHYSVPHIGGNTALASGYSGAGQTVAVLDSGVLKNHSFLQGKVVSEACYSSVSGTTIQSLCPGGATESTAVNSALPCSLDGCDHGTHVAGIVAGSGSSDFSGVAKDAKIIAIQVFSRINDSSVCADLGRPAPCTASRSVDQIKALERVYSLRGLYNIASVNISLGGGNYNGTCDSQQPSVKAIIDQLASVGIATVVASGNNGYTGGISAPACISTAVSVGATWARSGYTNNCEGNYLGTSAVDSVACYSNSSYFLSLLAPGSQIYSSLFNNTYGYRDGTSMAAPHVAGSWAVMKQKNPGATVTEILNTLKNTGTPVSDPRNGIIKPRINLAAALGITGGGTQYRTLSVQTSAGGRINSSPAGIDCGTSCAGSFPNGSYVSLVATPNTGYAFAGWTGACTGYASTCSVLMNSSVNVAATFVETAVQVTLVKAGQGQGTISSNAYSCNQAMCTFTIPRGTILSLTASPGSGSVFSGWSGGNCSGTGMCVITVDSTTTITATFNPADNGTLKYVTPISISNLSGDQNSATIYSVLIPPGARNLQIETRGGTGDLDLYVKYGQQPTLNNWDCRPWVGGNSEKCNFPSPTPGTYYIMTHAFYSYRDASLLVSYQIGNDTKKLLVPILMLMLD</sequence>
<dbReference type="PANTHER" id="PTHR43806:SF11">
    <property type="entry name" value="CEREVISIN-RELATED"/>
    <property type="match status" value="1"/>
</dbReference>